<reference evidence="1 2" key="1">
    <citation type="journal article" date="2015" name="Infect. Genet. Evol.">
        <title>Genomic sequences of six botulinum neurotoxin-producing strains representing three clostridial species illustrate the mobility and diversity of botulinum neurotoxin genes.</title>
        <authorList>
            <person name="Smith T.J."/>
            <person name="Hill K.K."/>
            <person name="Xie G."/>
            <person name="Foley B.T."/>
            <person name="Williamson C.H."/>
            <person name="Foster J.T."/>
            <person name="Johnson S.L."/>
            <person name="Chertkov O."/>
            <person name="Teshima H."/>
            <person name="Gibbons H.S."/>
            <person name="Johnsky L.A."/>
            <person name="Karavis M.A."/>
            <person name="Smith L.A."/>
        </authorList>
    </citation>
    <scope>NUCLEOTIDE SEQUENCE [LARGE SCALE GENOMIC DNA]</scope>
    <source>
        <strain evidence="1 2">CDC 2741</strain>
    </source>
</reference>
<dbReference type="AlphaFoldDB" id="A0A0C1R2G5"/>
<proteinExistence type="predicted"/>
<dbReference type="EMBL" id="AYSO01000014">
    <property type="protein sequence ID" value="KIE47677.1"/>
    <property type="molecule type" value="Genomic_DNA"/>
</dbReference>
<gene>
    <name evidence="1" type="ORF">U732_2942</name>
</gene>
<dbReference type="OrthoDB" id="9965858at2"/>
<dbReference type="RefSeq" id="WP_039631276.1">
    <property type="nucleotide sequence ID" value="NZ_AYSO01000014.1"/>
</dbReference>
<sequence length="109" mass="12806">MYKIKYYNKEIIGYDEEGNPIFEIRELEYQCNDKDFEYWLDVIKKSYGEYGEATHEHIEDEPTKEELAIKTINNLTIENKKKDILIASLAEQINNLNIKLTQLGGSENV</sequence>
<dbReference type="STRING" id="29341.RSJ17_08395"/>
<name>A0A0C1R2G5_9CLOT</name>
<organism evidence="1 2">
    <name type="scientific">Clostridium argentinense CDC 2741</name>
    <dbReference type="NCBI Taxonomy" id="1418104"/>
    <lineage>
        <taxon>Bacteria</taxon>
        <taxon>Bacillati</taxon>
        <taxon>Bacillota</taxon>
        <taxon>Clostridia</taxon>
        <taxon>Eubacteriales</taxon>
        <taxon>Clostridiaceae</taxon>
        <taxon>Clostridium</taxon>
    </lineage>
</organism>
<evidence type="ECO:0000313" key="1">
    <source>
        <dbReference type="EMBL" id="KIE47677.1"/>
    </source>
</evidence>
<keyword evidence="2" id="KW-1185">Reference proteome</keyword>
<dbReference type="Proteomes" id="UP000031366">
    <property type="component" value="Unassembled WGS sequence"/>
</dbReference>
<accession>A0A0C1R2G5</accession>
<protein>
    <submittedName>
        <fullName evidence="1">Uncharacterized protein</fullName>
    </submittedName>
</protein>
<comment type="caution">
    <text evidence="1">The sequence shown here is derived from an EMBL/GenBank/DDBJ whole genome shotgun (WGS) entry which is preliminary data.</text>
</comment>
<evidence type="ECO:0000313" key="2">
    <source>
        <dbReference type="Proteomes" id="UP000031366"/>
    </source>
</evidence>